<reference evidence="3" key="1">
    <citation type="journal article" date="2020" name="Stud. Mycol.">
        <title>101 Dothideomycetes genomes: a test case for predicting lifestyles and emergence of pathogens.</title>
        <authorList>
            <person name="Haridas S."/>
            <person name="Albert R."/>
            <person name="Binder M."/>
            <person name="Bloem J."/>
            <person name="Labutti K."/>
            <person name="Salamov A."/>
            <person name="Andreopoulos B."/>
            <person name="Baker S."/>
            <person name="Barry K."/>
            <person name="Bills G."/>
            <person name="Bluhm B."/>
            <person name="Cannon C."/>
            <person name="Castanera R."/>
            <person name="Culley D."/>
            <person name="Daum C."/>
            <person name="Ezra D."/>
            <person name="Gonzalez J."/>
            <person name="Henrissat B."/>
            <person name="Kuo A."/>
            <person name="Liang C."/>
            <person name="Lipzen A."/>
            <person name="Lutzoni F."/>
            <person name="Magnuson J."/>
            <person name="Mondo S."/>
            <person name="Nolan M."/>
            <person name="Ohm R."/>
            <person name="Pangilinan J."/>
            <person name="Park H.-J."/>
            <person name="Ramirez L."/>
            <person name="Alfaro M."/>
            <person name="Sun H."/>
            <person name="Tritt A."/>
            <person name="Yoshinaga Y."/>
            <person name="Zwiers L.-H."/>
            <person name="Turgeon B."/>
            <person name="Goodwin S."/>
            <person name="Spatafora J."/>
            <person name="Crous P."/>
            <person name="Grigoriev I."/>
        </authorList>
    </citation>
    <scope>NUCLEOTIDE SEQUENCE</scope>
    <source>
        <strain evidence="3">ATCC 74209</strain>
    </source>
</reference>
<evidence type="ECO:0000313" key="3">
    <source>
        <dbReference type="EMBL" id="KAF2202982.1"/>
    </source>
</evidence>
<comment type="caution">
    <text evidence="3">The sequence shown here is derived from an EMBL/GenBank/DDBJ whole genome shotgun (WGS) entry which is preliminary data.</text>
</comment>
<organism evidence="3 4">
    <name type="scientific">Delitschia confertaspora ATCC 74209</name>
    <dbReference type="NCBI Taxonomy" id="1513339"/>
    <lineage>
        <taxon>Eukaryota</taxon>
        <taxon>Fungi</taxon>
        <taxon>Dikarya</taxon>
        <taxon>Ascomycota</taxon>
        <taxon>Pezizomycotina</taxon>
        <taxon>Dothideomycetes</taxon>
        <taxon>Pleosporomycetidae</taxon>
        <taxon>Pleosporales</taxon>
        <taxon>Delitschiaceae</taxon>
        <taxon>Delitschia</taxon>
    </lineage>
</organism>
<keyword evidence="4" id="KW-1185">Reference proteome</keyword>
<evidence type="ECO:0000256" key="1">
    <source>
        <dbReference type="SAM" id="MobiDB-lite"/>
    </source>
</evidence>
<evidence type="ECO:0000313" key="4">
    <source>
        <dbReference type="Proteomes" id="UP000799536"/>
    </source>
</evidence>
<feature type="signal peptide" evidence="2">
    <location>
        <begin position="1"/>
        <end position="20"/>
    </location>
</feature>
<gene>
    <name evidence="3" type="ORF">GQ43DRAFT_291081</name>
</gene>
<name>A0A9P4JPF4_9PLEO</name>
<keyword evidence="2" id="KW-0732">Signal</keyword>
<dbReference type="PANTHER" id="PTHR40640">
    <property type="entry name" value="ANCHORED GLYCOPROTEIN, PUTATIVE (AFU_ORTHOLOGUE AFUA_8G04860)-RELATED"/>
    <property type="match status" value="1"/>
</dbReference>
<dbReference type="Proteomes" id="UP000799536">
    <property type="component" value="Unassembled WGS sequence"/>
</dbReference>
<dbReference type="EMBL" id="ML993917">
    <property type="protein sequence ID" value="KAF2202982.1"/>
    <property type="molecule type" value="Genomic_DNA"/>
</dbReference>
<sequence>MSSKSTFLALFALLSSLASARQHTTSSFTMPTGTPIPIIFPGADDQPLVATVLSANAATTSMIVGCPIGEDSSECGFGPGFNIDIVSKTIYQASFTDGDSWSFSLKCDAAKPTAVVCTESNGGVDANFPGVSTTTLDEEESGDMWMTAIITGGAEKLGATAQPTPTTTGSASMTTKASTKATATTDGAAITGSSTKAVAGVSGYVEPVHTGAAVAMRAQGAAAALLAFGGAALLL</sequence>
<feature type="chain" id="PRO_5040205822" evidence="2">
    <location>
        <begin position="21"/>
        <end position="235"/>
    </location>
</feature>
<proteinExistence type="predicted"/>
<dbReference type="PANTHER" id="PTHR40640:SF1">
    <property type="entry name" value="ANCHORED GLYCOPROTEIN, PUTATIVE (AFU_ORTHOLOGUE AFUA_8G04860)-RELATED"/>
    <property type="match status" value="1"/>
</dbReference>
<evidence type="ECO:0000256" key="2">
    <source>
        <dbReference type="SAM" id="SignalP"/>
    </source>
</evidence>
<dbReference type="OrthoDB" id="4991875at2759"/>
<protein>
    <submittedName>
        <fullName evidence="3">Uncharacterized protein</fullName>
    </submittedName>
</protein>
<accession>A0A9P4JPF4</accession>
<dbReference type="AlphaFoldDB" id="A0A9P4JPF4"/>
<feature type="region of interest" description="Disordered" evidence="1">
    <location>
        <begin position="158"/>
        <end position="177"/>
    </location>
</feature>